<dbReference type="Gene3D" id="1.10.472.80">
    <property type="entry name" value="Ypt/Rab-GAP domain of gyp1p, domain 3"/>
    <property type="match status" value="1"/>
</dbReference>
<name>A0A6B2LEC3_9EUKA</name>
<protein>
    <recommendedName>
        <fullName evidence="1">Rab-GAP TBC domain-containing protein</fullName>
    </recommendedName>
</protein>
<feature type="domain" description="Rab-GAP TBC" evidence="1">
    <location>
        <begin position="1"/>
        <end position="180"/>
    </location>
</feature>
<evidence type="ECO:0000259" key="1">
    <source>
        <dbReference type="PROSITE" id="PS50086"/>
    </source>
</evidence>
<dbReference type="Gene3D" id="1.10.8.270">
    <property type="entry name" value="putative rabgap domain of human tbc1 domain family member 14 like domains"/>
    <property type="match status" value="1"/>
</dbReference>
<accession>A0A6B2LEC3</accession>
<dbReference type="PANTHER" id="PTHR47219:SF20">
    <property type="entry name" value="TBC1 DOMAIN FAMILY MEMBER 2B"/>
    <property type="match status" value="1"/>
</dbReference>
<dbReference type="PROSITE" id="PS50086">
    <property type="entry name" value="TBC_RABGAP"/>
    <property type="match status" value="1"/>
</dbReference>
<dbReference type="Pfam" id="PF00566">
    <property type="entry name" value="RabGAP-TBC"/>
    <property type="match status" value="1"/>
</dbReference>
<dbReference type="InterPro" id="IPR035969">
    <property type="entry name" value="Rab-GAP_TBC_sf"/>
</dbReference>
<dbReference type="SMART" id="SM00164">
    <property type="entry name" value="TBC"/>
    <property type="match status" value="1"/>
</dbReference>
<dbReference type="AlphaFoldDB" id="A0A6B2LEC3"/>
<dbReference type="GO" id="GO:0005096">
    <property type="term" value="F:GTPase activator activity"/>
    <property type="evidence" value="ECO:0007669"/>
    <property type="project" value="TreeGrafter"/>
</dbReference>
<dbReference type="PANTHER" id="PTHR47219">
    <property type="entry name" value="RAB GTPASE-ACTIVATING PROTEIN 1-LIKE"/>
    <property type="match status" value="1"/>
</dbReference>
<proteinExistence type="predicted"/>
<dbReference type="GO" id="GO:0031267">
    <property type="term" value="F:small GTPase binding"/>
    <property type="evidence" value="ECO:0007669"/>
    <property type="project" value="TreeGrafter"/>
</dbReference>
<evidence type="ECO:0000313" key="2">
    <source>
        <dbReference type="EMBL" id="NDV35325.1"/>
    </source>
</evidence>
<dbReference type="SUPFAM" id="SSF47923">
    <property type="entry name" value="Ypt/Rab-GAP domain of gyp1p"/>
    <property type="match status" value="2"/>
</dbReference>
<dbReference type="InterPro" id="IPR050302">
    <property type="entry name" value="Rab_GAP_TBC_domain"/>
</dbReference>
<dbReference type="InterPro" id="IPR000195">
    <property type="entry name" value="Rab-GAP-TBC_dom"/>
</dbReference>
<dbReference type="EMBL" id="GIBP01006356">
    <property type="protein sequence ID" value="NDV35325.1"/>
    <property type="molecule type" value="Transcribed_RNA"/>
</dbReference>
<organism evidence="2">
    <name type="scientific">Arcella intermedia</name>
    <dbReference type="NCBI Taxonomy" id="1963864"/>
    <lineage>
        <taxon>Eukaryota</taxon>
        <taxon>Amoebozoa</taxon>
        <taxon>Tubulinea</taxon>
        <taxon>Elardia</taxon>
        <taxon>Arcellinida</taxon>
        <taxon>Sphaerothecina</taxon>
        <taxon>Arcellidae</taxon>
        <taxon>Arcella</taxon>
    </lineage>
</organism>
<sequence length="255" mass="29574">MKSALWQLLSGSIHLMYLKGGSYYCDLVQKCSTTEHKDFIIIERDLKRSKIKIEYFQASNPHLQVSLGRVLKACTLHKSYCPNMLTIAMALLMFLEEEEAFYVLAALSTKYPEYFQREPESSTEDTKKFSTLLTTKISNHFKNNRIDVTSIAISWFLCLYIDKIPWEATLRVMDCFIAEGPNILIQMGATILNRQEAELLKLNNTDSVRQFMSMVQFDCGDLLKEYPNNIFFQRPNLLNIPNIPNILKEKLKINF</sequence>
<reference evidence="2" key="1">
    <citation type="journal article" date="2020" name="J. Eukaryot. Microbiol.">
        <title>De novo Sequencing, Assembly and Annotation of the Transcriptome for the Free-Living Testate Amoeba Arcella intermedia.</title>
        <authorList>
            <person name="Ribeiro G.M."/>
            <person name="Porfirio-Sousa A.L."/>
            <person name="Maurer-Alcala X.X."/>
            <person name="Katz L.A."/>
            <person name="Lahr D.J.G."/>
        </authorList>
    </citation>
    <scope>NUCLEOTIDE SEQUENCE</scope>
</reference>